<evidence type="ECO:0000313" key="2">
    <source>
        <dbReference type="Proteomes" id="UP000003085"/>
    </source>
</evidence>
<dbReference type="EMBL" id="ADMT01000079">
    <property type="protein sequence ID" value="EFF83973.1"/>
    <property type="molecule type" value="Genomic_DNA"/>
</dbReference>
<sequence>MHKIKAFSWSKIEKSKILHKSLTNLWVMYTNEHLDLTLIE</sequence>
<organism evidence="1 2">
    <name type="scientific">Acinetobacter haemolyticus ATCC 19194</name>
    <dbReference type="NCBI Taxonomy" id="707232"/>
    <lineage>
        <taxon>Bacteria</taxon>
        <taxon>Pseudomonadati</taxon>
        <taxon>Pseudomonadota</taxon>
        <taxon>Gammaproteobacteria</taxon>
        <taxon>Moraxellales</taxon>
        <taxon>Moraxellaceae</taxon>
        <taxon>Acinetobacter</taxon>
    </lineage>
</organism>
<evidence type="ECO:0000313" key="1">
    <source>
        <dbReference type="EMBL" id="EFF83973.1"/>
    </source>
</evidence>
<accession>D4XLA8</accession>
<name>D4XLA8_ACIHA</name>
<protein>
    <submittedName>
        <fullName evidence="1">Uncharacterized protein</fullName>
    </submittedName>
</protein>
<dbReference type="AlphaFoldDB" id="D4XLA8"/>
<proteinExistence type="predicted"/>
<dbReference type="HOGENOM" id="CLU_3283327_0_0_6"/>
<dbReference type="Proteomes" id="UP000003085">
    <property type="component" value="Unassembled WGS sequence"/>
</dbReference>
<gene>
    <name evidence="1" type="ORF">HMP0015_0500</name>
</gene>
<comment type="caution">
    <text evidence="1">The sequence shown here is derived from an EMBL/GenBank/DDBJ whole genome shotgun (WGS) entry which is preliminary data.</text>
</comment>
<reference evidence="2" key="1">
    <citation type="submission" date="2010-03" db="EMBL/GenBank/DDBJ databases">
        <title>Complete sequence of Mobiluncus curtisii ATCC 43063.</title>
        <authorList>
            <person name="Muzny D."/>
            <person name="Qin X."/>
            <person name="Deng J."/>
            <person name="Jiang H."/>
            <person name="Liu Y."/>
            <person name="Qu J."/>
            <person name="Song X.-Z."/>
            <person name="Zhang L."/>
            <person name="Thornton R."/>
            <person name="Coyle M."/>
            <person name="Francisco L."/>
            <person name="Jackson L."/>
            <person name="Javaid M."/>
            <person name="Korchina V."/>
            <person name="Kovar C."/>
            <person name="Mata R."/>
            <person name="Mathew T."/>
            <person name="Ngo R."/>
            <person name="Nguyen L."/>
            <person name="Nguyen N."/>
            <person name="Okwuonu G."/>
            <person name="Ongeri F."/>
            <person name="Pham C."/>
            <person name="Simmons D."/>
            <person name="Wilczek-Boney K."/>
            <person name="Hale W."/>
            <person name="Jakkamsetti A."/>
            <person name="Pham P."/>
            <person name="Ruth R."/>
            <person name="San Lucas F."/>
            <person name="Warren J."/>
            <person name="Zhang J."/>
            <person name="Zhao Z."/>
            <person name="Zhou C."/>
            <person name="Zhu D."/>
            <person name="Lee S."/>
            <person name="Bess C."/>
            <person name="Blankenburg K."/>
            <person name="Forbes L."/>
            <person name="Fu Q."/>
            <person name="Gubbala S."/>
            <person name="Hirani K."/>
            <person name="Jayaseelan J.C."/>
            <person name="Lara F."/>
            <person name="Munidasa M."/>
            <person name="Palculict T."/>
            <person name="Patil S."/>
            <person name="Pu L.-L."/>
            <person name="Saada N."/>
            <person name="Tang L."/>
            <person name="Weissenberger G."/>
            <person name="Zhu Y."/>
            <person name="Hemphill L."/>
            <person name="Shang Y."/>
            <person name="Youmans B."/>
            <person name="Ayvaz T."/>
            <person name="Ross M."/>
            <person name="Santibanez J."/>
            <person name="Aqrawi P."/>
            <person name="Gross S."/>
            <person name="Joshi V."/>
            <person name="Fowler G."/>
            <person name="Nazareth L."/>
            <person name="Reid J."/>
            <person name="Worley K."/>
            <person name="Petrosino J."/>
            <person name="Highlander S."/>
            <person name="Gibbs R."/>
            <person name="Gibbs R."/>
        </authorList>
    </citation>
    <scope>NUCLEOTIDE SEQUENCE [LARGE SCALE GENOMIC DNA]</scope>
    <source>
        <strain evidence="2">ATCC 19194</strain>
    </source>
</reference>